<dbReference type="EC" id="4.2.1.20" evidence="9"/>
<dbReference type="HAMAP" id="MF_00131">
    <property type="entry name" value="Trp_synth_alpha"/>
    <property type="match status" value="1"/>
</dbReference>
<dbReference type="PANTHER" id="PTHR43406">
    <property type="entry name" value="TRYPTOPHAN SYNTHASE, ALPHA CHAIN"/>
    <property type="match status" value="1"/>
</dbReference>
<dbReference type="RefSeq" id="WP_342825013.1">
    <property type="nucleotide sequence ID" value="NZ_CP046146.1"/>
</dbReference>
<dbReference type="InterPro" id="IPR002028">
    <property type="entry name" value="Trp_synthase_suA"/>
</dbReference>
<evidence type="ECO:0000256" key="1">
    <source>
        <dbReference type="ARBA" id="ARBA00003365"/>
    </source>
</evidence>
<reference evidence="13 14" key="1">
    <citation type="submission" date="2019-11" db="EMBL/GenBank/DDBJ databases">
        <authorList>
            <person name="Cho J.-C."/>
        </authorList>
    </citation>
    <scope>NUCLEOTIDE SEQUENCE [LARGE SCALE GENOMIC DNA]</scope>
    <source>
        <strain evidence="12 13">JH1073</strain>
        <strain evidence="11 14">JH702</strain>
    </source>
</reference>
<dbReference type="Proteomes" id="UP001321249">
    <property type="component" value="Unassembled WGS sequence"/>
</dbReference>
<dbReference type="Gene3D" id="3.20.20.70">
    <property type="entry name" value="Aldolase class I"/>
    <property type="match status" value="1"/>
</dbReference>
<dbReference type="InterPro" id="IPR011060">
    <property type="entry name" value="RibuloseP-bd_barrel"/>
</dbReference>
<evidence type="ECO:0000256" key="5">
    <source>
        <dbReference type="ARBA" id="ARBA00022822"/>
    </source>
</evidence>
<evidence type="ECO:0000256" key="9">
    <source>
        <dbReference type="HAMAP-Rule" id="MF_00131"/>
    </source>
</evidence>
<evidence type="ECO:0000256" key="3">
    <source>
        <dbReference type="ARBA" id="ARBA00011270"/>
    </source>
</evidence>
<evidence type="ECO:0000256" key="8">
    <source>
        <dbReference type="ARBA" id="ARBA00049047"/>
    </source>
</evidence>
<evidence type="ECO:0000313" key="12">
    <source>
        <dbReference type="EMBL" id="WFG38464.1"/>
    </source>
</evidence>
<evidence type="ECO:0000313" key="11">
    <source>
        <dbReference type="EMBL" id="MDG0867051.1"/>
    </source>
</evidence>
<evidence type="ECO:0000256" key="4">
    <source>
        <dbReference type="ARBA" id="ARBA00022605"/>
    </source>
</evidence>
<dbReference type="PANTHER" id="PTHR43406:SF1">
    <property type="entry name" value="TRYPTOPHAN SYNTHASE ALPHA CHAIN, CHLOROPLASTIC"/>
    <property type="match status" value="1"/>
</dbReference>
<name>A0AAJ6CTS2_9CHLR</name>
<dbReference type="Proteomes" id="UP001219901">
    <property type="component" value="Chromosome"/>
</dbReference>
<comment type="function">
    <text evidence="1 9">The alpha subunit is responsible for the aldol cleavage of indoleglycerol phosphate to indole and glyceraldehyde 3-phosphate.</text>
</comment>
<evidence type="ECO:0000256" key="2">
    <source>
        <dbReference type="ARBA" id="ARBA00004733"/>
    </source>
</evidence>
<comment type="pathway">
    <text evidence="2 9">Amino-acid biosynthesis; L-tryptophan biosynthesis; L-tryptophan from chorismate: step 5/5.</text>
</comment>
<comment type="similarity">
    <text evidence="9 10">Belongs to the TrpA family.</text>
</comment>
<organism evidence="12 13">
    <name type="scientific">Candidatus Lucifugimonas marina</name>
    <dbReference type="NCBI Taxonomy" id="3038979"/>
    <lineage>
        <taxon>Bacteria</taxon>
        <taxon>Bacillati</taxon>
        <taxon>Chloroflexota</taxon>
        <taxon>Dehalococcoidia</taxon>
        <taxon>SAR202 cluster</taxon>
        <taxon>Candidatus Lucifugimonadales</taxon>
        <taxon>Candidatus Lucifugimonadaceae</taxon>
        <taxon>Candidatus Lucifugimonas</taxon>
    </lineage>
</organism>
<feature type="active site" description="Proton acceptor" evidence="9">
    <location>
        <position position="51"/>
    </location>
</feature>
<evidence type="ECO:0000313" key="13">
    <source>
        <dbReference type="Proteomes" id="UP001219901"/>
    </source>
</evidence>
<dbReference type="EMBL" id="WMBE01000002">
    <property type="protein sequence ID" value="MDG0867051.1"/>
    <property type="molecule type" value="Genomic_DNA"/>
</dbReference>
<protein>
    <recommendedName>
        <fullName evidence="9">Tryptophan synthase alpha chain</fullName>
        <ecNumber evidence="9">4.2.1.20</ecNumber>
    </recommendedName>
</protein>
<keyword evidence="4 9" id="KW-0028">Amino-acid biosynthesis</keyword>
<accession>A0AAJ6CTS2</accession>
<dbReference type="NCBIfam" id="TIGR00262">
    <property type="entry name" value="trpA"/>
    <property type="match status" value="1"/>
</dbReference>
<feature type="active site" description="Proton acceptor" evidence="9">
    <location>
        <position position="62"/>
    </location>
</feature>
<sequence>MATDRIRAAFENAKSEGRIALVPYVTVGFPELGFTTDIVKSLVDEGADVVELGVPFSDPLGDGPTIQASGHRALQNGVTPDFCMEAVRDIRAAGIGVPIVFMGYYNTILKMGIDEYCTTAVAAGVDGLIAADLPAAEAGPLQDACDKAGLALIPLIALTSTDDSIEHACKRAGGFIYCISVLGVTGARATMSSRVEGLANKVRNFTDLPVAIGFGISTPEHVAEVAEFADAAVVGSALINTLADGDPELAAERGGAYIKSLTPGTPRKVVAN</sequence>
<reference evidence="12" key="2">
    <citation type="journal article" date="2023" name="Nat. Commun.">
        <title>Cultivation of marine bacteria of the SAR202 clade.</title>
        <authorList>
            <person name="Lim Y."/>
            <person name="Seo J.H."/>
            <person name="Giovannoni S.J."/>
            <person name="Kang I."/>
            <person name="Cho J.C."/>
        </authorList>
    </citation>
    <scope>NUCLEOTIDE SEQUENCE</scope>
    <source>
        <strain evidence="12">JH1073</strain>
    </source>
</reference>
<evidence type="ECO:0000256" key="6">
    <source>
        <dbReference type="ARBA" id="ARBA00023141"/>
    </source>
</evidence>
<evidence type="ECO:0000313" key="14">
    <source>
        <dbReference type="Proteomes" id="UP001321249"/>
    </source>
</evidence>
<evidence type="ECO:0000256" key="10">
    <source>
        <dbReference type="RuleBase" id="RU003662"/>
    </source>
</evidence>
<evidence type="ECO:0000256" key="7">
    <source>
        <dbReference type="ARBA" id="ARBA00023239"/>
    </source>
</evidence>
<dbReference type="GO" id="GO:0005829">
    <property type="term" value="C:cytosol"/>
    <property type="evidence" value="ECO:0007669"/>
    <property type="project" value="TreeGrafter"/>
</dbReference>
<dbReference type="EMBL" id="CP046147">
    <property type="protein sequence ID" value="WFG38464.1"/>
    <property type="molecule type" value="Genomic_DNA"/>
</dbReference>
<dbReference type="Pfam" id="PF00290">
    <property type="entry name" value="Trp_syntA"/>
    <property type="match status" value="1"/>
</dbReference>
<keyword evidence="6 9" id="KW-0057">Aromatic amino acid biosynthesis</keyword>
<proteinExistence type="inferred from homology"/>
<comment type="subunit">
    <text evidence="3 9">Tetramer of two alpha and two beta chains.</text>
</comment>
<gene>
    <name evidence="9" type="primary">trpA</name>
    <name evidence="11" type="ORF">GKO46_08190</name>
    <name evidence="12" type="ORF">GKO48_02195</name>
</gene>
<dbReference type="FunFam" id="3.20.20.70:FF:000037">
    <property type="entry name" value="Tryptophan synthase alpha chain"/>
    <property type="match status" value="1"/>
</dbReference>
<dbReference type="SUPFAM" id="SSF51366">
    <property type="entry name" value="Ribulose-phoshate binding barrel"/>
    <property type="match status" value="1"/>
</dbReference>
<dbReference type="GO" id="GO:0004834">
    <property type="term" value="F:tryptophan synthase activity"/>
    <property type="evidence" value="ECO:0007669"/>
    <property type="project" value="UniProtKB-UniRule"/>
</dbReference>
<dbReference type="PROSITE" id="PS00167">
    <property type="entry name" value="TRP_SYNTHASE_ALPHA"/>
    <property type="match status" value="1"/>
</dbReference>
<keyword evidence="13" id="KW-1185">Reference proteome</keyword>
<dbReference type="InterPro" id="IPR018204">
    <property type="entry name" value="Trp_synthase_alpha_AS"/>
</dbReference>
<dbReference type="InterPro" id="IPR013785">
    <property type="entry name" value="Aldolase_TIM"/>
</dbReference>
<dbReference type="AlphaFoldDB" id="A0AAJ6CTS2"/>
<keyword evidence="7 9" id="KW-0456">Lyase</keyword>
<dbReference type="CDD" id="cd04724">
    <property type="entry name" value="Tryptophan_synthase_alpha"/>
    <property type="match status" value="1"/>
</dbReference>
<reference evidence="13" key="3">
    <citation type="submission" date="2023-06" db="EMBL/GenBank/DDBJ databases">
        <title>Pangenomics reveal diversification of enzyme families and niche specialization in globally abundant SAR202 bacteria.</title>
        <authorList>
            <person name="Saw J.H.W."/>
        </authorList>
    </citation>
    <scope>NUCLEOTIDE SEQUENCE [LARGE SCALE GENOMIC DNA]</scope>
    <source>
        <strain evidence="13">JH1073</strain>
    </source>
</reference>
<keyword evidence="5 9" id="KW-0822">Tryptophan biosynthesis</keyword>
<comment type="catalytic activity">
    <reaction evidence="8 9">
        <text>(1S,2R)-1-C-(indol-3-yl)glycerol 3-phosphate + L-serine = D-glyceraldehyde 3-phosphate + L-tryptophan + H2O</text>
        <dbReference type="Rhea" id="RHEA:10532"/>
        <dbReference type="ChEBI" id="CHEBI:15377"/>
        <dbReference type="ChEBI" id="CHEBI:33384"/>
        <dbReference type="ChEBI" id="CHEBI:57912"/>
        <dbReference type="ChEBI" id="CHEBI:58866"/>
        <dbReference type="ChEBI" id="CHEBI:59776"/>
        <dbReference type="EC" id="4.2.1.20"/>
    </reaction>
</comment>